<dbReference type="RefSeq" id="WP_111163872.1">
    <property type="nucleotide sequence ID" value="NZ_PCDP01000070.1"/>
</dbReference>
<proteinExistence type="predicted"/>
<protein>
    <submittedName>
        <fullName evidence="2">Uncharacterized protein</fullName>
    </submittedName>
</protein>
<reference evidence="2 3" key="1">
    <citation type="journal article" date="2018" name="Sci. Rep.">
        <title>Rhizobium tumorigenes sp. nov., a novel plant tumorigenic bacterium isolated from cane gall tumors on thornless blackberry.</title>
        <authorList>
            <person name="Kuzmanovi N."/>
            <person name="Smalla K."/>
            <person name="Gronow S."/>
            <person name="PuBawska J."/>
        </authorList>
    </citation>
    <scope>NUCLEOTIDE SEQUENCE [LARGE SCALE GENOMIC DNA]</scope>
    <source>
        <strain evidence="2 3">CCBAU 85046</strain>
    </source>
</reference>
<feature type="signal peptide" evidence="1">
    <location>
        <begin position="1"/>
        <end position="21"/>
    </location>
</feature>
<dbReference type="EMBL" id="PCDP01000070">
    <property type="protein sequence ID" value="PZM08323.1"/>
    <property type="molecule type" value="Genomic_DNA"/>
</dbReference>
<organism evidence="2 3">
    <name type="scientific">Rhizobium tubonense</name>
    <dbReference type="NCBI Taxonomy" id="484088"/>
    <lineage>
        <taxon>Bacteria</taxon>
        <taxon>Pseudomonadati</taxon>
        <taxon>Pseudomonadota</taxon>
        <taxon>Alphaproteobacteria</taxon>
        <taxon>Hyphomicrobiales</taxon>
        <taxon>Rhizobiaceae</taxon>
        <taxon>Rhizobium/Agrobacterium group</taxon>
        <taxon>Rhizobium</taxon>
    </lineage>
</organism>
<keyword evidence="1" id="KW-0732">Signal</keyword>
<evidence type="ECO:0000313" key="3">
    <source>
        <dbReference type="Proteomes" id="UP000248925"/>
    </source>
</evidence>
<keyword evidence="3" id="KW-1185">Reference proteome</keyword>
<evidence type="ECO:0000256" key="1">
    <source>
        <dbReference type="SAM" id="SignalP"/>
    </source>
</evidence>
<evidence type="ECO:0000313" key="2">
    <source>
        <dbReference type="EMBL" id="PZM08323.1"/>
    </source>
</evidence>
<sequence>MMPKTVLATAIAFLVGGQAFASSDGAWNALFAKANGTCIGLSGLDTPEASTPVVFDDSVGKIAILLKGAMGRGKVKTNVSMICLYDKKSGKASIEEYRWLGK</sequence>
<dbReference type="AlphaFoldDB" id="A0A2W4E7L3"/>
<dbReference type="Proteomes" id="UP000248925">
    <property type="component" value="Unassembled WGS sequence"/>
</dbReference>
<name>A0A2W4E7L3_9HYPH</name>
<accession>A0A2W4E7L3</accession>
<feature type="chain" id="PRO_5016044953" evidence="1">
    <location>
        <begin position="22"/>
        <end position="102"/>
    </location>
</feature>
<gene>
    <name evidence="2" type="ORF">CPY51_29320</name>
</gene>
<comment type="caution">
    <text evidence="2">The sequence shown here is derived from an EMBL/GenBank/DDBJ whole genome shotgun (WGS) entry which is preliminary data.</text>
</comment>
<dbReference type="OrthoDB" id="7596482at2"/>